<dbReference type="AlphaFoldDB" id="A0A399D2V1"/>
<evidence type="ECO:0008006" key="3">
    <source>
        <dbReference type="Google" id="ProtNLM"/>
    </source>
</evidence>
<dbReference type="Gene3D" id="1.10.10.10">
    <property type="entry name" value="Winged helix-like DNA-binding domain superfamily/Winged helix DNA-binding domain"/>
    <property type="match status" value="1"/>
</dbReference>
<sequence length="77" mass="8862">MDKNGKMKSREENMNTTTEKRIIQFLDENGPSFLGEVVKELKLSYTKGLEHISKLLEKGIIKHSDPPLQYEIDPDSK</sequence>
<reference evidence="1 2" key="1">
    <citation type="journal article" date="2015" name="Int. J. Syst. Evol. Microbiol.">
        <title>Mariniphaga sediminis sp. nov., isolated from coastal sediment.</title>
        <authorList>
            <person name="Wang F.Q."/>
            <person name="Shen Q.Y."/>
            <person name="Chen G.J."/>
            <person name="Du Z.J."/>
        </authorList>
    </citation>
    <scope>NUCLEOTIDE SEQUENCE [LARGE SCALE GENOMIC DNA]</scope>
    <source>
        <strain evidence="1 2">SY21</strain>
    </source>
</reference>
<dbReference type="InterPro" id="IPR036388">
    <property type="entry name" value="WH-like_DNA-bd_sf"/>
</dbReference>
<dbReference type="SUPFAM" id="SSF46785">
    <property type="entry name" value="Winged helix' DNA-binding domain"/>
    <property type="match status" value="1"/>
</dbReference>
<gene>
    <name evidence="1" type="ORF">D1164_10450</name>
</gene>
<evidence type="ECO:0000313" key="2">
    <source>
        <dbReference type="Proteomes" id="UP000266441"/>
    </source>
</evidence>
<proteinExistence type="predicted"/>
<evidence type="ECO:0000313" key="1">
    <source>
        <dbReference type="EMBL" id="RIH65002.1"/>
    </source>
</evidence>
<comment type="caution">
    <text evidence="1">The sequence shown here is derived from an EMBL/GenBank/DDBJ whole genome shotgun (WGS) entry which is preliminary data.</text>
</comment>
<keyword evidence="2" id="KW-1185">Reference proteome</keyword>
<dbReference type="EMBL" id="QWET01000007">
    <property type="protein sequence ID" value="RIH65002.1"/>
    <property type="molecule type" value="Genomic_DNA"/>
</dbReference>
<dbReference type="Proteomes" id="UP000266441">
    <property type="component" value="Unassembled WGS sequence"/>
</dbReference>
<name>A0A399D2V1_9BACT</name>
<dbReference type="InterPro" id="IPR036390">
    <property type="entry name" value="WH_DNA-bd_sf"/>
</dbReference>
<accession>A0A399D2V1</accession>
<protein>
    <recommendedName>
        <fullName evidence="3">Winged helix-turn-helix transcriptional regulator</fullName>
    </recommendedName>
</protein>
<organism evidence="1 2">
    <name type="scientific">Mariniphaga sediminis</name>
    <dbReference type="NCBI Taxonomy" id="1628158"/>
    <lineage>
        <taxon>Bacteria</taxon>
        <taxon>Pseudomonadati</taxon>
        <taxon>Bacteroidota</taxon>
        <taxon>Bacteroidia</taxon>
        <taxon>Marinilabiliales</taxon>
        <taxon>Prolixibacteraceae</taxon>
        <taxon>Mariniphaga</taxon>
    </lineage>
</organism>